<dbReference type="Proteomes" id="UP000184232">
    <property type="component" value="Unassembled WGS sequence"/>
</dbReference>
<keyword evidence="1" id="KW-0812">Transmembrane</keyword>
<keyword evidence="1" id="KW-1133">Transmembrane helix</keyword>
<protein>
    <submittedName>
        <fullName evidence="2">Uncharacterized protein</fullName>
    </submittedName>
</protein>
<reference evidence="2 3" key="1">
    <citation type="submission" date="2016-11" db="EMBL/GenBank/DDBJ databases">
        <authorList>
            <person name="Jaros S."/>
            <person name="Januszkiewicz K."/>
            <person name="Wedrychowicz H."/>
        </authorList>
    </citation>
    <scope>NUCLEOTIDE SEQUENCE [LARGE SCALE GENOMIC DNA]</scope>
    <source>
        <strain evidence="2 3">DSM 22807</strain>
    </source>
</reference>
<dbReference type="AlphaFoldDB" id="A0A1M6CF86"/>
<keyword evidence="3" id="KW-1185">Reference proteome</keyword>
<feature type="transmembrane region" description="Helical" evidence="1">
    <location>
        <begin position="12"/>
        <end position="31"/>
    </location>
</feature>
<dbReference type="EMBL" id="FQZH01000001">
    <property type="protein sequence ID" value="SHI59646.1"/>
    <property type="molecule type" value="Genomic_DNA"/>
</dbReference>
<organism evidence="2 3">
    <name type="scientific">Flavobacterium haoranii</name>
    <dbReference type="NCBI Taxonomy" id="683124"/>
    <lineage>
        <taxon>Bacteria</taxon>
        <taxon>Pseudomonadati</taxon>
        <taxon>Bacteroidota</taxon>
        <taxon>Flavobacteriia</taxon>
        <taxon>Flavobacteriales</taxon>
        <taxon>Flavobacteriaceae</taxon>
        <taxon>Flavobacterium</taxon>
    </lineage>
</organism>
<dbReference type="STRING" id="683124.SAMN05444337_0359"/>
<sequence length="43" mass="4732">MQIKKHIPNAITLLNLSTGLLAIIAIFRGYFANSSDIDHPIPI</sequence>
<keyword evidence="1" id="KW-0472">Membrane</keyword>
<evidence type="ECO:0000256" key="1">
    <source>
        <dbReference type="SAM" id="Phobius"/>
    </source>
</evidence>
<gene>
    <name evidence="2" type="ORF">SAMN05444337_0359</name>
</gene>
<proteinExistence type="predicted"/>
<evidence type="ECO:0000313" key="2">
    <source>
        <dbReference type="EMBL" id="SHI59646.1"/>
    </source>
</evidence>
<accession>A0A1M6CF86</accession>
<evidence type="ECO:0000313" key="3">
    <source>
        <dbReference type="Proteomes" id="UP000184232"/>
    </source>
</evidence>
<name>A0A1M6CF86_9FLAO</name>